<feature type="region of interest" description="Disordered" evidence="2">
    <location>
        <begin position="244"/>
        <end position="263"/>
    </location>
</feature>
<feature type="coiled-coil region" evidence="1">
    <location>
        <begin position="55"/>
        <end position="88"/>
    </location>
</feature>
<feature type="compositionally biased region" description="Basic and acidic residues" evidence="2">
    <location>
        <begin position="178"/>
        <end position="217"/>
    </location>
</feature>
<dbReference type="SUPFAM" id="SSF57997">
    <property type="entry name" value="Tropomyosin"/>
    <property type="match status" value="1"/>
</dbReference>
<organism evidence="3 4">
    <name type="scientific">Microbacterium horticulturae</name>
    <dbReference type="NCBI Taxonomy" id="3028316"/>
    <lineage>
        <taxon>Bacteria</taxon>
        <taxon>Bacillati</taxon>
        <taxon>Actinomycetota</taxon>
        <taxon>Actinomycetes</taxon>
        <taxon>Micrococcales</taxon>
        <taxon>Microbacteriaceae</taxon>
        <taxon>Microbacterium</taxon>
    </lineage>
</organism>
<dbReference type="RefSeq" id="WP_275278569.1">
    <property type="nucleotide sequence ID" value="NZ_CP119108.1"/>
</dbReference>
<accession>A0ABY8BZ79</accession>
<feature type="region of interest" description="Disordered" evidence="2">
    <location>
        <begin position="169"/>
        <end position="217"/>
    </location>
</feature>
<evidence type="ECO:0000313" key="4">
    <source>
        <dbReference type="Proteomes" id="UP001214553"/>
    </source>
</evidence>
<sequence length="282" mass="30491">MTEQTLAEIAAKLYAGSPDDFIATRNARAKDAADPDLAQQIRALRKPSVAAWVVNVFARERAQALAQALELAEELREAQTDLDAAALTQLSKQRRALTDRLAQDAAALATARGGRVTASTLEAVQQTISAAFFDRDAATAVASGRLVRELEPSGSLDLAAALGGGEVEPAHAAAVPTDELKARRERHKAERAVHDAEQALSRAQREQKSTERDLSEALARYDELDSRQKELDAELRRVRDEAADLHSRMGQLEERRSAADEKVDAAEQALAAAQAALEKNAR</sequence>
<protein>
    <submittedName>
        <fullName evidence="3">Transposase</fullName>
    </submittedName>
</protein>
<evidence type="ECO:0000256" key="1">
    <source>
        <dbReference type="SAM" id="Coils"/>
    </source>
</evidence>
<evidence type="ECO:0000256" key="2">
    <source>
        <dbReference type="SAM" id="MobiDB-lite"/>
    </source>
</evidence>
<dbReference type="Gene3D" id="1.20.5.340">
    <property type="match status" value="1"/>
</dbReference>
<reference evidence="3 4" key="1">
    <citation type="submission" date="2023-03" db="EMBL/GenBank/DDBJ databases">
        <title>Genome sequence of Microbacterium sp. KACC 23027.</title>
        <authorList>
            <person name="Kim S."/>
            <person name="Heo J."/>
            <person name="Kwon S.-W."/>
        </authorList>
    </citation>
    <scope>NUCLEOTIDE SEQUENCE [LARGE SCALE GENOMIC DNA]</scope>
    <source>
        <strain evidence="3 4">KACC 23027</strain>
    </source>
</reference>
<gene>
    <name evidence="3" type="ORF">PU630_01405</name>
</gene>
<name>A0ABY8BZ79_9MICO</name>
<dbReference type="Proteomes" id="UP001214553">
    <property type="component" value="Chromosome"/>
</dbReference>
<keyword evidence="4" id="KW-1185">Reference proteome</keyword>
<proteinExistence type="predicted"/>
<keyword evidence="1" id="KW-0175">Coiled coil</keyword>
<evidence type="ECO:0000313" key="3">
    <source>
        <dbReference type="EMBL" id="WEG09245.1"/>
    </source>
</evidence>
<dbReference type="EMBL" id="CP119108">
    <property type="protein sequence ID" value="WEG09245.1"/>
    <property type="molecule type" value="Genomic_DNA"/>
</dbReference>